<accession>A0A0E9WIJ6</accession>
<reference evidence="1" key="1">
    <citation type="submission" date="2014-11" db="EMBL/GenBank/DDBJ databases">
        <authorList>
            <person name="Amaro Gonzalez C."/>
        </authorList>
    </citation>
    <scope>NUCLEOTIDE SEQUENCE</scope>
</reference>
<dbReference type="EMBL" id="GBXM01019192">
    <property type="protein sequence ID" value="JAH89385.1"/>
    <property type="molecule type" value="Transcribed_RNA"/>
</dbReference>
<name>A0A0E9WIJ6_ANGAN</name>
<dbReference type="AlphaFoldDB" id="A0A0E9WIJ6"/>
<reference evidence="1" key="2">
    <citation type="journal article" date="2015" name="Fish Shellfish Immunol.">
        <title>Early steps in the European eel (Anguilla anguilla)-Vibrio vulnificus interaction in the gills: Role of the RtxA13 toxin.</title>
        <authorList>
            <person name="Callol A."/>
            <person name="Pajuelo D."/>
            <person name="Ebbesson L."/>
            <person name="Teles M."/>
            <person name="MacKenzie S."/>
            <person name="Amaro C."/>
        </authorList>
    </citation>
    <scope>NUCLEOTIDE SEQUENCE</scope>
</reference>
<organism evidence="1">
    <name type="scientific">Anguilla anguilla</name>
    <name type="common">European freshwater eel</name>
    <name type="synonym">Muraena anguilla</name>
    <dbReference type="NCBI Taxonomy" id="7936"/>
    <lineage>
        <taxon>Eukaryota</taxon>
        <taxon>Metazoa</taxon>
        <taxon>Chordata</taxon>
        <taxon>Craniata</taxon>
        <taxon>Vertebrata</taxon>
        <taxon>Euteleostomi</taxon>
        <taxon>Actinopterygii</taxon>
        <taxon>Neopterygii</taxon>
        <taxon>Teleostei</taxon>
        <taxon>Anguilliformes</taxon>
        <taxon>Anguillidae</taxon>
        <taxon>Anguilla</taxon>
    </lineage>
</organism>
<evidence type="ECO:0000313" key="1">
    <source>
        <dbReference type="EMBL" id="JAH89385.1"/>
    </source>
</evidence>
<protein>
    <submittedName>
        <fullName evidence="1">Uncharacterized protein</fullName>
    </submittedName>
</protein>
<proteinExistence type="predicted"/>
<sequence length="130" mass="14650">MYNAEAFQLVRLKTWSNSSAVAQHTRDWGSQVSEAFFTHHRHPPPLPPPHQVWDPQFFISPLGGIRPGEVTKHCIWVMPEVPQDPEPHGTTQQLCLEVLVLGELRKLPVLGLNVRSAASFSDDHFLRAPS</sequence>